<evidence type="ECO:0008006" key="3">
    <source>
        <dbReference type="Google" id="ProtNLM"/>
    </source>
</evidence>
<feature type="non-terminal residue" evidence="1">
    <location>
        <position position="94"/>
    </location>
</feature>
<dbReference type="RefSeq" id="WP_311560628.1">
    <property type="nucleotide sequence ID" value="NZ_JAVREJ010000127.1"/>
</dbReference>
<reference evidence="2" key="1">
    <citation type="submission" date="2023-07" db="EMBL/GenBank/DDBJ databases">
        <title>30 novel species of actinomycetes from the DSMZ collection.</title>
        <authorList>
            <person name="Nouioui I."/>
        </authorList>
    </citation>
    <scope>NUCLEOTIDE SEQUENCE [LARGE SCALE GENOMIC DNA]</scope>
    <source>
        <strain evidence="2">DSM 45834</strain>
    </source>
</reference>
<gene>
    <name evidence="1" type="ORF">RM445_32170</name>
</gene>
<evidence type="ECO:0000313" key="2">
    <source>
        <dbReference type="Proteomes" id="UP001183202"/>
    </source>
</evidence>
<evidence type="ECO:0000313" key="1">
    <source>
        <dbReference type="EMBL" id="MDT0354126.1"/>
    </source>
</evidence>
<comment type="caution">
    <text evidence="1">The sequence shown here is derived from an EMBL/GenBank/DDBJ whole genome shotgun (WGS) entry which is preliminary data.</text>
</comment>
<proteinExistence type="predicted"/>
<sequence>DADALVAPVNADNLVTARLATAGPVTAATDRDDRARRDATRTVHTDTEGVVVVESWTVHGGGHAWYGGSPVGSYTDPMGPDASAEMIRFFLAHP</sequence>
<accession>A0ABU2NJH0</accession>
<dbReference type="InterPro" id="IPR029058">
    <property type="entry name" value="AB_hydrolase_fold"/>
</dbReference>
<protein>
    <recommendedName>
        <fullName evidence="3">Esterase</fullName>
    </recommendedName>
</protein>
<feature type="non-terminal residue" evidence="1">
    <location>
        <position position="1"/>
    </location>
</feature>
<dbReference type="SUPFAM" id="SSF53474">
    <property type="entry name" value="alpha/beta-Hydrolases"/>
    <property type="match status" value="1"/>
</dbReference>
<keyword evidence="2" id="KW-1185">Reference proteome</keyword>
<dbReference type="EMBL" id="JAVREJ010000127">
    <property type="protein sequence ID" value="MDT0354126.1"/>
    <property type="molecule type" value="Genomic_DNA"/>
</dbReference>
<name>A0ABU2NJH0_9PSEU</name>
<organism evidence="1 2">
    <name type="scientific">Pseudonocardia charpentierae</name>
    <dbReference type="NCBI Taxonomy" id="3075545"/>
    <lineage>
        <taxon>Bacteria</taxon>
        <taxon>Bacillati</taxon>
        <taxon>Actinomycetota</taxon>
        <taxon>Actinomycetes</taxon>
        <taxon>Pseudonocardiales</taxon>
        <taxon>Pseudonocardiaceae</taxon>
        <taxon>Pseudonocardia</taxon>
    </lineage>
</organism>
<dbReference type="Proteomes" id="UP001183202">
    <property type="component" value="Unassembled WGS sequence"/>
</dbReference>